<dbReference type="Pfam" id="PF07238">
    <property type="entry name" value="PilZ"/>
    <property type="match status" value="1"/>
</dbReference>
<sequence>MLEEKRKLSRVLFQIRALVKKENMAFTGKVENLSLNGLLIHLTEKTDALHSGDNVDVTIDLAGESSGLFINITGQVVRLEEDGSLALHLTHIDLDSFVHLKNILAYNSGDYDKIMDEFMESLQETSSD</sequence>
<reference evidence="2" key="1">
    <citation type="submission" date="2017-05" db="EMBL/GenBank/DDBJ databases">
        <authorList>
            <person name="Varghese N."/>
            <person name="Submissions S."/>
        </authorList>
    </citation>
    <scope>NUCLEOTIDE SEQUENCE</scope>
    <source>
        <strain evidence="2">Su22</strain>
    </source>
</reference>
<feature type="domain" description="PilZ" evidence="1">
    <location>
        <begin position="4"/>
        <end position="104"/>
    </location>
</feature>
<dbReference type="GO" id="GO:0035438">
    <property type="term" value="F:cyclic-di-GMP binding"/>
    <property type="evidence" value="ECO:0007669"/>
    <property type="project" value="InterPro"/>
</dbReference>
<dbReference type="Gene3D" id="2.40.10.220">
    <property type="entry name" value="predicted glycosyltransferase like domains"/>
    <property type="match status" value="1"/>
</dbReference>
<dbReference type="InterPro" id="IPR009875">
    <property type="entry name" value="PilZ_domain"/>
</dbReference>
<name>A0AA45WT35_9CLOT</name>
<evidence type="ECO:0000313" key="3">
    <source>
        <dbReference type="Proteomes" id="UP001158066"/>
    </source>
</evidence>
<protein>
    <submittedName>
        <fullName evidence="2">PilZ domain-containing protein</fullName>
    </submittedName>
</protein>
<evidence type="ECO:0000259" key="1">
    <source>
        <dbReference type="Pfam" id="PF07238"/>
    </source>
</evidence>
<dbReference type="AlphaFoldDB" id="A0AA45WT35"/>
<comment type="caution">
    <text evidence="2">The sequence shown here is derived from an EMBL/GenBank/DDBJ whole genome shotgun (WGS) entry which is preliminary data.</text>
</comment>
<keyword evidence="3" id="KW-1185">Reference proteome</keyword>
<organism evidence="2 3">
    <name type="scientific">Anoxynatronum buryatiense</name>
    <dbReference type="NCBI Taxonomy" id="489973"/>
    <lineage>
        <taxon>Bacteria</taxon>
        <taxon>Bacillati</taxon>
        <taxon>Bacillota</taxon>
        <taxon>Clostridia</taxon>
        <taxon>Eubacteriales</taxon>
        <taxon>Clostridiaceae</taxon>
        <taxon>Anoxynatronum</taxon>
    </lineage>
</organism>
<dbReference type="EMBL" id="FXUF01000001">
    <property type="protein sequence ID" value="SMP40456.1"/>
    <property type="molecule type" value="Genomic_DNA"/>
</dbReference>
<evidence type="ECO:0000313" key="2">
    <source>
        <dbReference type="EMBL" id="SMP40456.1"/>
    </source>
</evidence>
<dbReference type="Proteomes" id="UP001158066">
    <property type="component" value="Unassembled WGS sequence"/>
</dbReference>
<gene>
    <name evidence="2" type="ORF">SAMN06296020_101386</name>
</gene>
<proteinExistence type="predicted"/>
<dbReference type="SUPFAM" id="SSF141371">
    <property type="entry name" value="PilZ domain-like"/>
    <property type="match status" value="1"/>
</dbReference>
<accession>A0AA45WT35</accession>